<dbReference type="Proteomes" id="UP001529369">
    <property type="component" value="Unassembled WGS sequence"/>
</dbReference>
<evidence type="ECO:0000256" key="1">
    <source>
        <dbReference type="SAM" id="SignalP"/>
    </source>
</evidence>
<keyword evidence="1" id="KW-0732">Signal</keyword>
<gene>
    <name evidence="3" type="ORF">QWZ14_00790</name>
</gene>
<comment type="caution">
    <text evidence="3">The sequence shown here is derived from an EMBL/GenBank/DDBJ whole genome shotgun (WGS) entry which is preliminary data.</text>
</comment>
<dbReference type="EMBL" id="JAUFPN010000006">
    <property type="protein sequence ID" value="MDN3562918.1"/>
    <property type="molecule type" value="Genomic_DNA"/>
</dbReference>
<proteinExistence type="predicted"/>
<dbReference type="InterPro" id="IPR025711">
    <property type="entry name" value="PepSY"/>
</dbReference>
<sequence length="111" mass="11591">MFRNKFAPYALATALLLGAAGAGTVALASERERDRDTTAEMQAVAAMRTTLPQAIAAAEQATGGRAIEAGVDHEDGRLTLKVETLKGTERQEVTINPDTGAVLHVAAADED</sequence>
<dbReference type="RefSeq" id="WP_290314640.1">
    <property type="nucleotide sequence ID" value="NZ_JAUFPN010000006.1"/>
</dbReference>
<keyword evidence="4" id="KW-1185">Reference proteome</keyword>
<dbReference type="Pfam" id="PF03413">
    <property type="entry name" value="PepSY"/>
    <property type="match status" value="1"/>
</dbReference>
<feature type="domain" description="PepSY" evidence="2">
    <location>
        <begin position="53"/>
        <end position="103"/>
    </location>
</feature>
<organism evidence="3 4">
    <name type="scientific">Paeniroseomonas aquatica</name>
    <dbReference type="NCBI Taxonomy" id="373043"/>
    <lineage>
        <taxon>Bacteria</taxon>
        <taxon>Pseudomonadati</taxon>
        <taxon>Pseudomonadota</taxon>
        <taxon>Alphaproteobacteria</taxon>
        <taxon>Acetobacterales</taxon>
        <taxon>Acetobacteraceae</taxon>
        <taxon>Paeniroseomonas</taxon>
    </lineage>
</organism>
<dbReference type="Gene3D" id="3.10.450.40">
    <property type="match status" value="1"/>
</dbReference>
<feature type="signal peptide" evidence="1">
    <location>
        <begin position="1"/>
        <end position="28"/>
    </location>
</feature>
<name>A0ABT8A0A9_9PROT</name>
<reference evidence="4" key="1">
    <citation type="journal article" date="2019" name="Int. J. Syst. Evol. Microbiol.">
        <title>The Global Catalogue of Microorganisms (GCM) 10K type strain sequencing project: providing services to taxonomists for standard genome sequencing and annotation.</title>
        <authorList>
            <consortium name="The Broad Institute Genomics Platform"/>
            <consortium name="The Broad Institute Genome Sequencing Center for Infectious Disease"/>
            <person name="Wu L."/>
            <person name="Ma J."/>
        </authorList>
    </citation>
    <scope>NUCLEOTIDE SEQUENCE [LARGE SCALE GENOMIC DNA]</scope>
    <source>
        <strain evidence="4">CECT 7131</strain>
    </source>
</reference>
<accession>A0ABT8A0A9</accession>
<evidence type="ECO:0000313" key="4">
    <source>
        <dbReference type="Proteomes" id="UP001529369"/>
    </source>
</evidence>
<evidence type="ECO:0000313" key="3">
    <source>
        <dbReference type="EMBL" id="MDN3562918.1"/>
    </source>
</evidence>
<protein>
    <submittedName>
        <fullName evidence="3">PepSY domain-containing protein</fullName>
    </submittedName>
</protein>
<feature type="chain" id="PRO_5045565570" evidence="1">
    <location>
        <begin position="29"/>
        <end position="111"/>
    </location>
</feature>
<evidence type="ECO:0000259" key="2">
    <source>
        <dbReference type="Pfam" id="PF03413"/>
    </source>
</evidence>